<dbReference type="EMBL" id="JAPEUY010000003">
    <property type="protein sequence ID" value="KAJ4375365.1"/>
    <property type="molecule type" value="Genomic_DNA"/>
</dbReference>
<dbReference type="OrthoDB" id="3783451at2759"/>
<accession>A0A9W9CQ22</accession>
<evidence type="ECO:0000313" key="2">
    <source>
        <dbReference type="Proteomes" id="UP001140560"/>
    </source>
</evidence>
<sequence length="230" mass="25780">MPYPFAAVDATDLPIAVEIDDTPDRIRQDLLNRLHWNVFGPQSDITVQDGNALTPFANHAIGSEGIADPPVSRITVRIQVCEDKASMDQTDEDEYQYQPPEPLVIEKRNGAPILLKEFINQVHPFLNANKDEIYRCEDENYSQPTELQDGTKFDGVDPAEFDGAYEDEDEDQPTETSLFMRSGNIPTGSKFFFDQAQFNEADTDDFEVYIGLFVEGNMGMSTPTVTIASL</sequence>
<gene>
    <name evidence="1" type="ORF">N0V83_002451</name>
</gene>
<dbReference type="AlphaFoldDB" id="A0A9W9CQ22"/>
<proteinExistence type="predicted"/>
<organism evidence="1 2">
    <name type="scientific">Neocucurbitaria cava</name>
    <dbReference type="NCBI Taxonomy" id="798079"/>
    <lineage>
        <taxon>Eukaryota</taxon>
        <taxon>Fungi</taxon>
        <taxon>Dikarya</taxon>
        <taxon>Ascomycota</taxon>
        <taxon>Pezizomycotina</taxon>
        <taxon>Dothideomycetes</taxon>
        <taxon>Pleosporomycetidae</taxon>
        <taxon>Pleosporales</taxon>
        <taxon>Pleosporineae</taxon>
        <taxon>Cucurbitariaceae</taxon>
        <taxon>Neocucurbitaria</taxon>
    </lineage>
</organism>
<dbReference type="Proteomes" id="UP001140560">
    <property type="component" value="Unassembled WGS sequence"/>
</dbReference>
<reference evidence="1" key="1">
    <citation type="submission" date="2022-10" db="EMBL/GenBank/DDBJ databases">
        <title>Tapping the CABI collections for fungal endophytes: first genome assemblies for Collariella, Neodidymelliopsis, Ascochyta clinopodiicola, Didymella pomorum, Didymosphaeria variabile, Neocosmospora piperis and Neocucurbitaria cava.</title>
        <authorList>
            <person name="Hill R."/>
        </authorList>
    </citation>
    <scope>NUCLEOTIDE SEQUENCE</scope>
    <source>
        <strain evidence="1">IMI 356814</strain>
    </source>
</reference>
<name>A0A9W9CQ22_9PLEO</name>
<comment type="caution">
    <text evidence="1">The sequence shown here is derived from an EMBL/GenBank/DDBJ whole genome shotgun (WGS) entry which is preliminary data.</text>
</comment>
<evidence type="ECO:0000313" key="1">
    <source>
        <dbReference type="EMBL" id="KAJ4375365.1"/>
    </source>
</evidence>
<keyword evidence="2" id="KW-1185">Reference proteome</keyword>
<protein>
    <submittedName>
        <fullName evidence="1">Uncharacterized protein</fullName>
    </submittedName>
</protein>